<dbReference type="Pfam" id="PF07277">
    <property type="entry name" value="SapC"/>
    <property type="match status" value="1"/>
</dbReference>
<sequence>MATAAPAGLPILYNQLEPLNSQEHGSLKVRGLQTLPALATLHAVPVTVDEFASAQRHYPIIFSVGDDSVPLALMGLNEGVNTFVDTDGKPTDPSVYMPAYLRRYPFMLARLRQDSDELSLCFDPSAGAVGDFEDGQPLFDGDQPSEATNTILQFCEQFEQAGQRTQMFMAELKKAGLIMDGEVAIQPEGFDQPFVYRGFQMVDEEKFRELRGDELRKMNQSGLLPLVYAHLFSLGQIRDVFARQVQQGKGPVPAPAQQPALETAAEA</sequence>
<accession>A0ABT3JE51</accession>
<evidence type="ECO:0000313" key="3">
    <source>
        <dbReference type="Proteomes" id="UP001526246"/>
    </source>
</evidence>
<protein>
    <submittedName>
        <fullName evidence="2">SapC family protein</fullName>
    </submittedName>
</protein>
<comment type="caution">
    <text evidence="2">The sequence shown here is derived from an EMBL/GenBank/DDBJ whole genome shotgun (WGS) entry which is preliminary data.</text>
</comment>
<name>A0ABT3JE51_9SPHN</name>
<dbReference type="Proteomes" id="UP001526246">
    <property type="component" value="Unassembled WGS sequence"/>
</dbReference>
<organism evidence="2 3">
    <name type="scientific">Sphingomonas arvum</name>
    <dbReference type="NCBI Taxonomy" id="2992113"/>
    <lineage>
        <taxon>Bacteria</taxon>
        <taxon>Pseudomonadati</taxon>
        <taxon>Pseudomonadota</taxon>
        <taxon>Alphaproteobacteria</taxon>
        <taxon>Sphingomonadales</taxon>
        <taxon>Sphingomonadaceae</taxon>
        <taxon>Sphingomonas</taxon>
    </lineage>
</organism>
<evidence type="ECO:0000313" key="2">
    <source>
        <dbReference type="EMBL" id="MCW3797347.1"/>
    </source>
</evidence>
<dbReference type="InterPro" id="IPR010836">
    <property type="entry name" value="SapC"/>
</dbReference>
<gene>
    <name evidence="2" type="ORF">OMW55_05940</name>
</gene>
<evidence type="ECO:0000256" key="1">
    <source>
        <dbReference type="SAM" id="MobiDB-lite"/>
    </source>
</evidence>
<dbReference type="RefSeq" id="WP_264881557.1">
    <property type="nucleotide sequence ID" value="NZ_JAPDOB010000001.1"/>
</dbReference>
<reference evidence="2 3" key="1">
    <citation type="submission" date="2022-10" db="EMBL/GenBank/DDBJ databases">
        <title>Sphingomonas sp.</title>
        <authorList>
            <person name="Jin C."/>
        </authorList>
    </citation>
    <scope>NUCLEOTIDE SEQUENCE [LARGE SCALE GENOMIC DNA]</scope>
    <source>
        <strain evidence="2 3">BN140010</strain>
    </source>
</reference>
<dbReference type="EMBL" id="JAPDOB010000001">
    <property type="protein sequence ID" value="MCW3797347.1"/>
    <property type="molecule type" value="Genomic_DNA"/>
</dbReference>
<proteinExistence type="predicted"/>
<keyword evidence="3" id="KW-1185">Reference proteome</keyword>
<feature type="region of interest" description="Disordered" evidence="1">
    <location>
        <begin position="248"/>
        <end position="267"/>
    </location>
</feature>